<organism evidence="3 4">
    <name type="scientific">Polypedilum vanderplanki</name>
    <name type="common">Sleeping chironomid midge</name>
    <dbReference type="NCBI Taxonomy" id="319348"/>
    <lineage>
        <taxon>Eukaryota</taxon>
        <taxon>Metazoa</taxon>
        <taxon>Ecdysozoa</taxon>
        <taxon>Arthropoda</taxon>
        <taxon>Hexapoda</taxon>
        <taxon>Insecta</taxon>
        <taxon>Pterygota</taxon>
        <taxon>Neoptera</taxon>
        <taxon>Endopterygota</taxon>
        <taxon>Diptera</taxon>
        <taxon>Nematocera</taxon>
        <taxon>Chironomoidea</taxon>
        <taxon>Chironomidae</taxon>
        <taxon>Chironominae</taxon>
        <taxon>Polypedilum</taxon>
        <taxon>Polypedilum</taxon>
    </lineage>
</organism>
<feature type="compositionally biased region" description="Acidic residues" evidence="2">
    <location>
        <begin position="212"/>
        <end position="221"/>
    </location>
</feature>
<dbReference type="AlphaFoldDB" id="A0A9J6CRK8"/>
<name>A0A9J6CRK8_POLVA</name>
<gene>
    <name evidence="3" type="ORF">PVAND_013725</name>
</gene>
<feature type="compositionally biased region" description="Basic and acidic residues" evidence="2">
    <location>
        <begin position="32"/>
        <end position="44"/>
    </location>
</feature>
<accession>A0A9J6CRK8</accession>
<evidence type="ECO:0000313" key="3">
    <source>
        <dbReference type="EMBL" id="KAG5684495.1"/>
    </source>
</evidence>
<comment type="caution">
    <text evidence="3">The sequence shown here is derived from an EMBL/GenBank/DDBJ whole genome shotgun (WGS) entry which is preliminary data.</text>
</comment>
<dbReference type="InterPro" id="IPR018800">
    <property type="entry name" value="PRCC"/>
</dbReference>
<dbReference type="EMBL" id="JADBJN010000001">
    <property type="protein sequence ID" value="KAG5684495.1"/>
    <property type="molecule type" value="Genomic_DNA"/>
</dbReference>
<feature type="coiled-coil region" evidence="1">
    <location>
        <begin position="242"/>
        <end position="269"/>
    </location>
</feature>
<evidence type="ECO:0000256" key="1">
    <source>
        <dbReference type="SAM" id="Coils"/>
    </source>
</evidence>
<feature type="region of interest" description="Disordered" evidence="2">
    <location>
        <begin position="1"/>
        <end position="61"/>
    </location>
</feature>
<feature type="compositionally biased region" description="Acidic residues" evidence="2">
    <location>
        <begin position="10"/>
        <end position="23"/>
    </location>
</feature>
<dbReference type="GO" id="GO:0005634">
    <property type="term" value="C:nucleus"/>
    <property type="evidence" value="ECO:0007669"/>
    <property type="project" value="TreeGrafter"/>
</dbReference>
<reference evidence="3" key="1">
    <citation type="submission" date="2021-03" db="EMBL/GenBank/DDBJ databases">
        <title>Chromosome level genome of the anhydrobiotic midge Polypedilum vanderplanki.</title>
        <authorList>
            <person name="Yoshida Y."/>
            <person name="Kikawada T."/>
            <person name="Gusev O."/>
        </authorList>
    </citation>
    <scope>NUCLEOTIDE SEQUENCE</scope>
    <source>
        <strain evidence="3">NIAS01</strain>
        <tissue evidence="3">Whole body or cell culture</tissue>
    </source>
</reference>
<protein>
    <recommendedName>
        <fullName evidence="5">Proline-rich protein PRCC</fullName>
    </recommendedName>
</protein>
<feature type="compositionally biased region" description="Low complexity" evidence="2">
    <location>
        <begin position="143"/>
        <end position="158"/>
    </location>
</feature>
<dbReference type="Proteomes" id="UP001107558">
    <property type="component" value="Chromosome 1"/>
</dbReference>
<feature type="region of interest" description="Disordered" evidence="2">
    <location>
        <begin position="100"/>
        <end position="172"/>
    </location>
</feature>
<evidence type="ECO:0000313" key="4">
    <source>
        <dbReference type="Proteomes" id="UP001107558"/>
    </source>
</evidence>
<evidence type="ECO:0000256" key="2">
    <source>
        <dbReference type="SAM" id="MobiDB-lite"/>
    </source>
</evidence>
<feature type="compositionally biased region" description="Polar residues" evidence="2">
    <location>
        <begin position="46"/>
        <end position="61"/>
    </location>
</feature>
<keyword evidence="4" id="KW-1185">Reference proteome</keyword>
<dbReference type="PANTHER" id="PTHR13621">
    <property type="entry name" value="PROLINE-RICH PROTEIN PRCC"/>
    <property type="match status" value="1"/>
</dbReference>
<sequence length="390" mass="44023">MLSLVNYGSSDEEEDNITDEEEVNGNSSTQENRSKNENTDKDFILTKSTKIQLPQPKEVQTNVIEEDDDEFLHKKEVSEVPLPPPTKVKQKVKIMIPKLSDFKDNDEDDDDLKLPGPTAPNKKSGLLGMLPKPAHSIIQPTKPTVTSNLPPLSSSSTLIQKPTSSVTSTAHNATVTNQEVKKIGLIPYTLMEHKKTAENNKKKSAKRKGKDSEDESDDETSEPFFTFNSNEDLPQVNEDEIKAMVEREANRIELRKMQAENRYQIENQQQSDYVQYYEEQQTNDDLDQQAMKALVGGTKAKRSKLDGIQIVDLSDNDVLPNKEEWLRKSLAGETSFLPTGKIDEKGPALAKRKHQISYLAMRAEKNIAELEAMWAANRQNNREGKSKYGF</sequence>
<dbReference type="PANTHER" id="PTHR13621:SF2">
    <property type="entry name" value="PROLINE-RICH PROTEIN PRCC"/>
    <property type="match status" value="1"/>
</dbReference>
<feature type="compositionally biased region" description="Polar residues" evidence="2">
    <location>
        <begin position="159"/>
        <end position="172"/>
    </location>
</feature>
<keyword evidence="1" id="KW-0175">Coiled coil</keyword>
<dbReference type="Pfam" id="PF10253">
    <property type="entry name" value="PRCC"/>
    <property type="match status" value="1"/>
</dbReference>
<evidence type="ECO:0008006" key="5">
    <source>
        <dbReference type="Google" id="ProtNLM"/>
    </source>
</evidence>
<dbReference type="OrthoDB" id="206969at2759"/>
<feature type="region of interest" description="Disordered" evidence="2">
    <location>
        <begin position="196"/>
        <end position="236"/>
    </location>
</feature>
<proteinExistence type="predicted"/>